<accession>A0ABU2KNT7</accession>
<name>A0ABU2KNT7_9ACTN</name>
<protein>
    <submittedName>
        <fullName evidence="5">Site-specific integrase</fullName>
    </submittedName>
</protein>
<dbReference type="Gene3D" id="1.10.443.10">
    <property type="entry name" value="Intergrase catalytic core"/>
    <property type="match status" value="1"/>
</dbReference>
<evidence type="ECO:0000259" key="4">
    <source>
        <dbReference type="PROSITE" id="PS51898"/>
    </source>
</evidence>
<dbReference type="Pfam" id="PF00589">
    <property type="entry name" value="Phage_integrase"/>
    <property type="match status" value="1"/>
</dbReference>
<dbReference type="InterPro" id="IPR011010">
    <property type="entry name" value="DNA_brk_join_enz"/>
</dbReference>
<dbReference type="RefSeq" id="WP_311543260.1">
    <property type="nucleotide sequence ID" value="NZ_JAVREK010000001.1"/>
</dbReference>
<evidence type="ECO:0000313" key="6">
    <source>
        <dbReference type="Proteomes" id="UP001183226"/>
    </source>
</evidence>
<dbReference type="PROSITE" id="PS51898">
    <property type="entry name" value="TYR_RECOMBINASE"/>
    <property type="match status" value="1"/>
</dbReference>
<reference evidence="6" key="1">
    <citation type="submission" date="2023-07" db="EMBL/GenBank/DDBJ databases">
        <title>30 novel species of actinomycetes from the DSMZ collection.</title>
        <authorList>
            <person name="Nouioui I."/>
        </authorList>
    </citation>
    <scope>NUCLEOTIDE SEQUENCE [LARGE SCALE GENOMIC DNA]</scope>
    <source>
        <strain evidence="6">DSM 45055</strain>
    </source>
</reference>
<evidence type="ECO:0000256" key="3">
    <source>
        <dbReference type="ARBA" id="ARBA00023172"/>
    </source>
</evidence>
<keyword evidence="3" id="KW-0233">DNA recombination</keyword>
<dbReference type="CDD" id="cd01189">
    <property type="entry name" value="INT_ICEBs1_C_like"/>
    <property type="match status" value="1"/>
</dbReference>
<proteinExistence type="inferred from homology"/>
<gene>
    <name evidence="5" type="ORF">RM446_01780</name>
</gene>
<dbReference type="InterPro" id="IPR013762">
    <property type="entry name" value="Integrase-like_cat_sf"/>
</dbReference>
<dbReference type="InterPro" id="IPR002104">
    <property type="entry name" value="Integrase_catalytic"/>
</dbReference>
<dbReference type="PANTHER" id="PTHR30349:SF41">
    <property type="entry name" value="INTEGRASE_RECOMBINASE PROTEIN MJ0367-RELATED"/>
    <property type="match status" value="1"/>
</dbReference>
<dbReference type="PANTHER" id="PTHR30349">
    <property type="entry name" value="PHAGE INTEGRASE-RELATED"/>
    <property type="match status" value="1"/>
</dbReference>
<dbReference type="SUPFAM" id="SSF56349">
    <property type="entry name" value="DNA breaking-rejoining enzymes"/>
    <property type="match status" value="1"/>
</dbReference>
<evidence type="ECO:0000313" key="5">
    <source>
        <dbReference type="EMBL" id="MDT0300838.1"/>
    </source>
</evidence>
<sequence length="287" mass="31843">MRTSVRGMRVAGTASKHRFKATLRRALNVAISRPDLPITTNPAAHLALPSSRRPRPMVWTAERVKQWRRTGEVPSAVMVWTPEQTRTFLDRAKRDRLYALFHLIAFKGPRRGEAVGLPWSNTRLDEHAVDIRTQIVQLGWGTVTTTPKSDAGERTITLDAETVRVLREWRRCQKRERLAAGPHWQESGLVFTHPDGSALHPAQVTLLFQQLAQEAQLPPVRLHDLRHGAASMSLAAGVDIKVVSAELGHATTGFTQDTYQSVFPQVARQAAEATANLISGKTSADHG</sequence>
<keyword evidence="6" id="KW-1185">Reference proteome</keyword>
<dbReference type="Proteomes" id="UP001183226">
    <property type="component" value="Unassembled WGS sequence"/>
</dbReference>
<evidence type="ECO:0000256" key="2">
    <source>
        <dbReference type="ARBA" id="ARBA00023125"/>
    </source>
</evidence>
<comment type="caution">
    <text evidence="5">The sequence shown here is derived from an EMBL/GenBank/DDBJ whole genome shotgun (WGS) entry which is preliminary data.</text>
</comment>
<dbReference type="InterPro" id="IPR050090">
    <property type="entry name" value="Tyrosine_recombinase_XerCD"/>
</dbReference>
<keyword evidence="2" id="KW-0238">DNA-binding</keyword>
<feature type="domain" description="Tyr recombinase" evidence="4">
    <location>
        <begin position="75"/>
        <end position="272"/>
    </location>
</feature>
<dbReference type="EMBL" id="JAVREK010000001">
    <property type="protein sequence ID" value="MDT0300838.1"/>
    <property type="molecule type" value="Genomic_DNA"/>
</dbReference>
<organism evidence="5 6">
    <name type="scientific">Streptomonospora wellingtoniae</name>
    <dbReference type="NCBI Taxonomy" id="3075544"/>
    <lineage>
        <taxon>Bacteria</taxon>
        <taxon>Bacillati</taxon>
        <taxon>Actinomycetota</taxon>
        <taxon>Actinomycetes</taxon>
        <taxon>Streptosporangiales</taxon>
        <taxon>Nocardiopsidaceae</taxon>
        <taxon>Streptomonospora</taxon>
    </lineage>
</organism>
<evidence type="ECO:0000256" key="1">
    <source>
        <dbReference type="ARBA" id="ARBA00008857"/>
    </source>
</evidence>
<comment type="similarity">
    <text evidence="1">Belongs to the 'phage' integrase family.</text>
</comment>